<feature type="transmembrane region" description="Helical" evidence="1">
    <location>
        <begin position="12"/>
        <end position="33"/>
    </location>
</feature>
<dbReference type="Proteomes" id="UP001210925">
    <property type="component" value="Unassembled WGS sequence"/>
</dbReference>
<keyword evidence="3" id="KW-1185">Reference proteome</keyword>
<feature type="transmembrane region" description="Helical" evidence="1">
    <location>
        <begin position="150"/>
        <end position="172"/>
    </location>
</feature>
<accession>A0AAD5ULL7</accession>
<sequence>MTDFITALVNTYTGSGLSSVQTVCTFYIIYAYCLYTRKPLWHVLIVHAVTGMLGTFIENSFIAKTVSNPTENWAILLGLNEVNWILHESGTVLYSLLKLEVIVSHSKYKQVLRIIMMICFVAFAICRVNIGYHRVKDDTTMNPEIAKAHSYAFLVWGIADLILFGLLIANTLNQLKVNANRGLITVLFKSSVPRFMFIIANTFVIVILGQMTTLNEGQANLNNLVWVFKGSYPLVLLFDLITTRDMLIQKAESMDTRTTEKKSIFN</sequence>
<protein>
    <submittedName>
        <fullName evidence="2">Uncharacterized protein</fullName>
    </submittedName>
</protein>
<keyword evidence="1" id="KW-0812">Transmembrane</keyword>
<name>A0AAD5ULL7_9FUNG</name>
<feature type="transmembrane region" description="Helical" evidence="1">
    <location>
        <begin position="40"/>
        <end position="62"/>
    </location>
</feature>
<gene>
    <name evidence="2" type="ORF">HK103_003967</name>
</gene>
<dbReference type="EMBL" id="JADGKB010000030">
    <property type="protein sequence ID" value="KAJ3258149.1"/>
    <property type="molecule type" value="Genomic_DNA"/>
</dbReference>
<keyword evidence="1" id="KW-1133">Transmembrane helix</keyword>
<proteinExistence type="predicted"/>
<feature type="transmembrane region" description="Helical" evidence="1">
    <location>
        <begin position="192"/>
        <end position="211"/>
    </location>
</feature>
<dbReference type="AlphaFoldDB" id="A0AAD5ULL7"/>
<evidence type="ECO:0000256" key="1">
    <source>
        <dbReference type="SAM" id="Phobius"/>
    </source>
</evidence>
<feature type="transmembrane region" description="Helical" evidence="1">
    <location>
        <begin position="223"/>
        <end position="241"/>
    </location>
</feature>
<keyword evidence="1" id="KW-0472">Membrane</keyword>
<feature type="transmembrane region" description="Helical" evidence="1">
    <location>
        <begin position="111"/>
        <end position="130"/>
    </location>
</feature>
<evidence type="ECO:0000313" key="2">
    <source>
        <dbReference type="EMBL" id="KAJ3258149.1"/>
    </source>
</evidence>
<comment type="caution">
    <text evidence="2">The sequence shown here is derived from an EMBL/GenBank/DDBJ whole genome shotgun (WGS) entry which is preliminary data.</text>
</comment>
<reference evidence="2" key="1">
    <citation type="submission" date="2020-05" db="EMBL/GenBank/DDBJ databases">
        <title>Phylogenomic resolution of chytrid fungi.</title>
        <authorList>
            <person name="Stajich J.E."/>
            <person name="Amses K."/>
            <person name="Simmons R."/>
            <person name="Seto K."/>
            <person name="Myers J."/>
            <person name="Bonds A."/>
            <person name="Quandt C.A."/>
            <person name="Barry K."/>
            <person name="Liu P."/>
            <person name="Grigoriev I."/>
            <person name="Longcore J.E."/>
            <person name="James T.Y."/>
        </authorList>
    </citation>
    <scope>NUCLEOTIDE SEQUENCE</scope>
    <source>
        <strain evidence="2">PLAUS21</strain>
    </source>
</reference>
<evidence type="ECO:0000313" key="3">
    <source>
        <dbReference type="Proteomes" id="UP001210925"/>
    </source>
</evidence>
<organism evidence="2 3">
    <name type="scientific">Boothiomyces macroporosus</name>
    <dbReference type="NCBI Taxonomy" id="261099"/>
    <lineage>
        <taxon>Eukaryota</taxon>
        <taxon>Fungi</taxon>
        <taxon>Fungi incertae sedis</taxon>
        <taxon>Chytridiomycota</taxon>
        <taxon>Chytridiomycota incertae sedis</taxon>
        <taxon>Chytridiomycetes</taxon>
        <taxon>Rhizophydiales</taxon>
        <taxon>Terramycetaceae</taxon>
        <taxon>Boothiomyces</taxon>
    </lineage>
</organism>